<evidence type="ECO:0000313" key="4">
    <source>
        <dbReference type="Proteomes" id="UP000254033"/>
    </source>
</evidence>
<evidence type="ECO:0000259" key="2">
    <source>
        <dbReference type="Pfam" id="PF14378"/>
    </source>
</evidence>
<accession>A0A378ITI0</accession>
<gene>
    <name evidence="3" type="ORF">NCTC11978_01711</name>
</gene>
<feature type="domain" description="Inositolphosphotransferase Aur1/Ipt1" evidence="2">
    <location>
        <begin position="110"/>
        <end position="290"/>
    </location>
</feature>
<evidence type="ECO:0000313" key="3">
    <source>
        <dbReference type="EMBL" id="STX38527.1"/>
    </source>
</evidence>
<dbReference type="InterPro" id="IPR026841">
    <property type="entry name" value="Aur1/Ipt1"/>
</dbReference>
<protein>
    <recommendedName>
        <fullName evidence="2">Inositolphosphotransferase Aur1/Ipt1 domain-containing protein</fullName>
    </recommendedName>
</protein>
<name>A0A378ITI0_9GAMM</name>
<feature type="transmembrane region" description="Helical" evidence="1">
    <location>
        <begin position="171"/>
        <end position="188"/>
    </location>
</feature>
<feature type="transmembrane region" description="Helical" evidence="1">
    <location>
        <begin position="139"/>
        <end position="159"/>
    </location>
</feature>
<feature type="transmembrane region" description="Helical" evidence="1">
    <location>
        <begin position="228"/>
        <end position="247"/>
    </location>
</feature>
<keyword evidence="1" id="KW-0472">Membrane</keyword>
<reference evidence="3 4" key="1">
    <citation type="submission" date="2018-06" db="EMBL/GenBank/DDBJ databases">
        <authorList>
            <consortium name="Pathogen Informatics"/>
            <person name="Doyle S."/>
        </authorList>
    </citation>
    <scope>NUCLEOTIDE SEQUENCE [LARGE SCALE GENOMIC DNA]</scope>
    <source>
        <strain evidence="3 4">NCTC11978</strain>
    </source>
</reference>
<dbReference type="GO" id="GO:0016020">
    <property type="term" value="C:membrane"/>
    <property type="evidence" value="ECO:0007669"/>
    <property type="project" value="UniProtKB-SubCell"/>
</dbReference>
<dbReference type="Proteomes" id="UP000254033">
    <property type="component" value="Unassembled WGS sequence"/>
</dbReference>
<sequence>MQNNRRATPVQDFAKYCPIITAFFICSLAIVAYAVNFLFYRFPGNNYFPPSTSLIAIVLLLAMIGGSLQFGKHGRFVRTVREIFYFFLVLVVIAFATNAVQYTPFQPIDKQLIAIEASLGINMQAIVAWTANHPRLQLLLAYIYDSLHLQMSILPLAVIIAGKFSYIREHYCLLLVTVLIGFTFYYYLPTMGPASFIPSPYFMAEQHATGIKFTEIHRYIQPSTIEGGMIAMPSFHAIWAWLCLYLVRCWPIVFILLLPINVLLLASCILLGWHYPIDLLGSFLILLPAHGLYFYYKKKTQKFCSQ</sequence>
<dbReference type="RefSeq" id="WP_115175222.1">
    <property type="nucleotide sequence ID" value="NZ_UGNY01000001.1"/>
</dbReference>
<dbReference type="EMBL" id="UGNY01000001">
    <property type="protein sequence ID" value="STX38527.1"/>
    <property type="molecule type" value="Genomic_DNA"/>
</dbReference>
<feature type="transmembrane region" description="Helical" evidence="1">
    <location>
        <begin position="279"/>
        <end position="296"/>
    </location>
</feature>
<proteinExistence type="predicted"/>
<dbReference type="AlphaFoldDB" id="A0A378ITI0"/>
<feature type="transmembrane region" description="Helical" evidence="1">
    <location>
        <begin position="52"/>
        <end position="71"/>
    </location>
</feature>
<feature type="transmembrane region" description="Helical" evidence="1">
    <location>
        <begin position="254"/>
        <end position="273"/>
    </location>
</feature>
<feature type="transmembrane region" description="Helical" evidence="1">
    <location>
        <begin position="83"/>
        <end position="102"/>
    </location>
</feature>
<keyword evidence="1" id="KW-1133">Transmembrane helix</keyword>
<keyword evidence="1" id="KW-0812">Transmembrane</keyword>
<organism evidence="3 4">
    <name type="scientific">Legionella feeleii</name>
    <dbReference type="NCBI Taxonomy" id="453"/>
    <lineage>
        <taxon>Bacteria</taxon>
        <taxon>Pseudomonadati</taxon>
        <taxon>Pseudomonadota</taxon>
        <taxon>Gammaproteobacteria</taxon>
        <taxon>Legionellales</taxon>
        <taxon>Legionellaceae</taxon>
        <taxon>Legionella</taxon>
    </lineage>
</organism>
<feature type="transmembrane region" description="Helical" evidence="1">
    <location>
        <begin position="20"/>
        <end position="40"/>
    </location>
</feature>
<evidence type="ECO:0000256" key="1">
    <source>
        <dbReference type="SAM" id="Phobius"/>
    </source>
</evidence>
<dbReference type="Pfam" id="PF14378">
    <property type="entry name" value="PAP2_3"/>
    <property type="match status" value="1"/>
</dbReference>